<keyword evidence="3" id="KW-0813">Transport</keyword>
<proteinExistence type="inferred from homology"/>
<dbReference type="PANTHER" id="PTHR30483:SF37">
    <property type="entry name" value="ABC TRANSPORTER SUBSTRATE-BINDING PROTEIN"/>
    <property type="match status" value="1"/>
</dbReference>
<dbReference type="InterPro" id="IPR028082">
    <property type="entry name" value="Peripla_BP_I"/>
</dbReference>
<evidence type="ECO:0000256" key="1">
    <source>
        <dbReference type="ARBA" id="ARBA00010062"/>
    </source>
</evidence>
<keyword evidence="2 4" id="KW-0732">Signal</keyword>
<dbReference type="KEGG" id="htq:FRZ44_18750"/>
<dbReference type="CDD" id="cd06338">
    <property type="entry name" value="PBP1_ABC_ligand_binding-like"/>
    <property type="match status" value="1"/>
</dbReference>
<name>A0A5J6MJX0_9PROT</name>
<keyword evidence="7" id="KW-1185">Reference proteome</keyword>
<comment type="similarity">
    <text evidence="1">Belongs to the leucine-binding protein family.</text>
</comment>
<dbReference type="Pfam" id="PF13458">
    <property type="entry name" value="Peripla_BP_6"/>
    <property type="match status" value="1"/>
</dbReference>
<dbReference type="Proteomes" id="UP000326202">
    <property type="component" value="Chromosome"/>
</dbReference>
<keyword evidence="3" id="KW-0029">Amino-acid transport</keyword>
<evidence type="ECO:0000313" key="7">
    <source>
        <dbReference type="Proteomes" id="UP000326202"/>
    </source>
</evidence>
<protein>
    <submittedName>
        <fullName evidence="6">Amino acid ABC transporter substrate-binding protein</fullName>
    </submittedName>
</protein>
<feature type="chain" id="PRO_5023834121" evidence="4">
    <location>
        <begin position="26"/>
        <end position="391"/>
    </location>
</feature>
<dbReference type="PANTHER" id="PTHR30483">
    <property type="entry name" value="LEUCINE-SPECIFIC-BINDING PROTEIN"/>
    <property type="match status" value="1"/>
</dbReference>
<dbReference type="SUPFAM" id="SSF53822">
    <property type="entry name" value="Periplasmic binding protein-like I"/>
    <property type="match status" value="1"/>
</dbReference>
<accession>A0A5J6MJX0</accession>
<feature type="signal peptide" evidence="4">
    <location>
        <begin position="1"/>
        <end position="25"/>
    </location>
</feature>
<gene>
    <name evidence="6" type="ORF">FRZ44_18750</name>
</gene>
<dbReference type="OrthoDB" id="9786833at2"/>
<reference evidence="6 7" key="1">
    <citation type="submission" date="2019-08" db="EMBL/GenBank/DDBJ databases">
        <title>Hyperibacter terrae gen. nov., sp. nov. and Hyperibacter viscosus sp. nov., two new members in the family Rhodospirillaceae isolated from the rhizosphere of Hypericum perforatum.</title>
        <authorList>
            <person name="Noviana Z."/>
        </authorList>
    </citation>
    <scope>NUCLEOTIDE SEQUENCE [LARGE SCALE GENOMIC DNA]</scope>
    <source>
        <strain evidence="6 7">R5913</strain>
    </source>
</reference>
<dbReference type="GO" id="GO:0006865">
    <property type="term" value="P:amino acid transport"/>
    <property type="evidence" value="ECO:0007669"/>
    <property type="project" value="UniProtKB-KW"/>
</dbReference>
<dbReference type="AlphaFoldDB" id="A0A5J6MJX0"/>
<dbReference type="InterPro" id="IPR051010">
    <property type="entry name" value="BCAA_transport"/>
</dbReference>
<evidence type="ECO:0000256" key="4">
    <source>
        <dbReference type="SAM" id="SignalP"/>
    </source>
</evidence>
<evidence type="ECO:0000259" key="5">
    <source>
        <dbReference type="Pfam" id="PF13458"/>
    </source>
</evidence>
<sequence>MLKKWMGAALAVAGLALAGMATAQAAEPVRIGFSIAQTGLFAAAAPSQLNAYELWKEQVNAAGGLDVGGTKRPIEFVMYDDQSNPDQTVRIYEKLITEDKVDLLLAPWGTPMHFAIAGVLEKYQFPVVGNSAASVQLRDLKPGNIWFPTSAIPDRMAEELAKMLTANGAKTAAVITNQLPFSLEIKQFLIPALDKAGIKVAVNDEYPPDVKDMTALLGKVKAANPDAVLALSYPNDSILYMNQAKEVGIKAPFQFVLVGPTIDFFGKMFGKDLDGIVTIGHWTPAKADWPKAKPFFDAYVAKFNANPDYLDSALAYMSCEILQQAVATAGLDKAKIREAISTMTFDTINGPVKFEGVQNVTTPTSFLQFQDGKAQLVWPPEAATAPYKPRS</sequence>
<feature type="domain" description="Leucine-binding protein" evidence="5">
    <location>
        <begin position="28"/>
        <end position="369"/>
    </location>
</feature>
<evidence type="ECO:0000256" key="2">
    <source>
        <dbReference type="ARBA" id="ARBA00022729"/>
    </source>
</evidence>
<dbReference type="Gene3D" id="3.40.50.2300">
    <property type="match status" value="2"/>
</dbReference>
<dbReference type="EMBL" id="CP042906">
    <property type="protein sequence ID" value="QEX16580.1"/>
    <property type="molecule type" value="Genomic_DNA"/>
</dbReference>
<dbReference type="RefSeq" id="WP_151176920.1">
    <property type="nucleotide sequence ID" value="NZ_CP042906.1"/>
</dbReference>
<evidence type="ECO:0000313" key="6">
    <source>
        <dbReference type="EMBL" id="QEX16580.1"/>
    </source>
</evidence>
<organism evidence="6 7">
    <name type="scientific">Hypericibacter terrae</name>
    <dbReference type="NCBI Taxonomy" id="2602015"/>
    <lineage>
        <taxon>Bacteria</taxon>
        <taxon>Pseudomonadati</taxon>
        <taxon>Pseudomonadota</taxon>
        <taxon>Alphaproteobacteria</taxon>
        <taxon>Rhodospirillales</taxon>
        <taxon>Dongiaceae</taxon>
        <taxon>Hypericibacter</taxon>
    </lineage>
</organism>
<dbReference type="InterPro" id="IPR028081">
    <property type="entry name" value="Leu-bd"/>
</dbReference>
<evidence type="ECO:0000256" key="3">
    <source>
        <dbReference type="ARBA" id="ARBA00022970"/>
    </source>
</evidence>